<dbReference type="KEGG" id="rhy:RD110_01065"/>
<dbReference type="OrthoDB" id="9180744at2"/>
<sequence length="112" mass="11667">MKKLNTLMILAAALVAAVPAFAATPAGTPMVMAEGAAAGDMVDGEIRKVDMEAKKITIKHGDIKNLDMPGMTMVFQVKDPAMLDKVKAGDKVKFKAEKAGGAIVVTEIAPAK</sequence>
<evidence type="ECO:0000313" key="2">
    <source>
        <dbReference type="EMBL" id="APW35970.1"/>
    </source>
</evidence>
<dbReference type="EMBL" id="CP019236">
    <property type="protein sequence ID" value="APW35970.1"/>
    <property type="molecule type" value="Genomic_DNA"/>
</dbReference>
<evidence type="ECO:0000256" key="1">
    <source>
        <dbReference type="SAM" id="SignalP"/>
    </source>
</evidence>
<reference evidence="2 3" key="1">
    <citation type="submission" date="2017-01" db="EMBL/GenBank/DDBJ databases">
        <authorList>
            <person name="Mah S.A."/>
            <person name="Swanson W.J."/>
            <person name="Moy G.W."/>
            <person name="Vacquier V.D."/>
        </authorList>
    </citation>
    <scope>NUCLEOTIDE SEQUENCE [LARGE SCALE GENOMIC DNA]</scope>
    <source>
        <strain evidence="2 3">DCY110</strain>
    </source>
</reference>
<dbReference type="STRING" id="1842727.RD110_01065"/>
<dbReference type="Gene3D" id="2.40.50.320">
    <property type="entry name" value="Copper binding periplasmic protein CusF"/>
    <property type="match status" value="1"/>
</dbReference>
<keyword evidence="3" id="KW-1185">Reference proteome</keyword>
<protein>
    <submittedName>
        <fullName evidence="2">Copper-binding protein</fullName>
    </submittedName>
</protein>
<feature type="chain" id="PRO_5013224456" evidence="1">
    <location>
        <begin position="23"/>
        <end position="112"/>
    </location>
</feature>
<feature type="signal peptide" evidence="1">
    <location>
        <begin position="1"/>
        <end position="22"/>
    </location>
</feature>
<dbReference type="Proteomes" id="UP000186609">
    <property type="component" value="Chromosome"/>
</dbReference>
<keyword evidence="1" id="KW-0732">Signal</keyword>
<accession>A0A1P8JQF3</accession>
<dbReference type="InterPro" id="IPR021647">
    <property type="entry name" value="CusF_Ec"/>
</dbReference>
<dbReference type="InterPro" id="IPR042230">
    <property type="entry name" value="CusF_sf"/>
</dbReference>
<evidence type="ECO:0000313" key="3">
    <source>
        <dbReference type="Proteomes" id="UP000186609"/>
    </source>
</evidence>
<organism evidence="2 3">
    <name type="scientific">Rhodoferax koreensis</name>
    <dbReference type="NCBI Taxonomy" id="1842727"/>
    <lineage>
        <taxon>Bacteria</taxon>
        <taxon>Pseudomonadati</taxon>
        <taxon>Pseudomonadota</taxon>
        <taxon>Betaproteobacteria</taxon>
        <taxon>Burkholderiales</taxon>
        <taxon>Comamonadaceae</taxon>
        <taxon>Rhodoferax</taxon>
    </lineage>
</organism>
<dbReference type="RefSeq" id="WP_076195869.1">
    <property type="nucleotide sequence ID" value="NZ_CP019236.1"/>
</dbReference>
<dbReference type="Pfam" id="PF11604">
    <property type="entry name" value="CusF_Ec"/>
    <property type="match status" value="1"/>
</dbReference>
<dbReference type="AlphaFoldDB" id="A0A1P8JQF3"/>
<name>A0A1P8JQF3_9BURK</name>
<gene>
    <name evidence="2" type="ORF">RD110_01065</name>
</gene>
<proteinExistence type="predicted"/>